<name>S0EXY8_CHTCT</name>
<gene>
    <name evidence="2" type="ORF">CCALI_01354</name>
</gene>
<evidence type="ECO:0000313" key="3">
    <source>
        <dbReference type="Proteomes" id="UP000014227"/>
    </source>
</evidence>
<keyword evidence="1" id="KW-0812">Transmembrane</keyword>
<sequence length="499" mass="57060">MPTKPASNRRELVFIASLVALFVLFCLLPIGLELARNYLAEVRAQRLLAHAKTLIRHDGLPLTPSEMDRFVPNPPANQNAAPVYDQIMTIMTQHPKWRALQPGVYWAVFDWLAPSLPRTVFFYLSNRPANNALILQTAQQYMQNTALLIPLLEKATSRPYCKFPRNWRHSYSLTFPEYYMMRDLNTLLVLRAYLFNRQDKPLEALHQIELGAKMSQHLGSDPVDIAFQMQSSLDTLLHCAWLRIVESHPNDPKVLAYAAKVSRMLEPPPNLNYYLAGSTLTTESIDELIKKEGPARVLRALDPIGNTSSHPSGDSFDSFVTEVWNRLGERSPSSTFTRSQAERMIGLELLYLHRLYQINRVYAKDPYRNYLAIHQLEATTAQAAKKAPRDYFLISFDASPFSFDSSPNTSFSSNLLQLQTYRTQRQLLLYLLKYRLQNHQFPNNLQGLPLNEVIDPFTDRPMRYQKTHQGGFILASPGARALNPSSAESEIVVRFPFQS</sequence>
<organism evidence="2 3">
    <name type="scientific">Chthonomonas calidirosea (strain DSM 23976 / ICMP 18418 / T49)</name>
    <dbReference type="NCBI Taxonomy" id="1303518"/>
    <lineage>
        <taxon>Bacteria</taxon>
        <taxon>Bacillati</taxon>
        <taxon>Armatimonadota</taxon>
        <taxon>Chthonomonadia</taxon>
        <taxon>Chthonomonadales</taxon>
        <taxon>Chthonomonadaceae</taxon>
        <taxon>Chthonomonas</taxon>
    </lineage>
</organism>
<keyword evidence="3" id="KW-1185">Reference proteome</keyword>
<dbReference type="Proteomes" id="UP000014227">
    <property type="component" value="Chromosome I"/>
</dbReference>
<dbReference type="AlphaFoldDB" id="S0EXY8"/>
<accession>S0EXY8</accession>
<evidence type="ECO:0000313" key="2">
    <source>
        <dbReference type="EMBL" id="CCW35172.1"/>
    </source>
</evidence>
<dbReference type="EMBL" id="HF951689">
    <property type="protein sequence ID" value="CCW35172.1"/>
    <property type="molecule type" value="Genomic_DNA"/>
</dbReference>
<protein>
    <submittedName>
        <fullName evidence="2">Uncharacterized protein</fullName>
    </submittedName>
</protein>
<keyword evidence="1" id="KW-1133">Transmembrane helix</keyword>
<dbReference type="RefSeq" id="WP_016482712.1">
    <property type="nucleotide sequence ID" value="NC_021487.1"/>
</dbReference>
<dbReference type="PATRIC" id="fig|1303518.3.peg.1385"/>
<reference evidence="3" key="1">
    <citation type="submission" date="2013-03" db="EMBL/GenBank/DDBJ databases">
        <title>Genome sequence of Chthonomonas calidirosea, the first sequenced genome from the Armatimonadetes phylum (formally candidate division OP10).</title>
        <authorList>
            <person name="Lee K.C.Y."/>
            <person name="Morgan X.C."/>
            <person name="Dunfield P.F."/>
            <person name="Tamas I."/>
            <person name="Houghton K.M."/>
            <person name="Vyssotski M."/>
            <person name="Ryan J.L.J."/>
            <person name="Lagutin K."/>
            <person name="McDonald I.R."/>
            <person name="Stott M.B."/>
        </authorList>
    </citation>
    <scope>NUCLEOTIDE SEQUENCE [LARGE SCALE GENOMIC DNA]</scope>
    <source>
        <strain evidence="3">DSM 23976 / ICMP 18418 / T49</strain>
    </source>
</reference>
<dbReference type="InParanoid" id="S0EXY8"/>
<proteinExistence type="predicted"/>
<dbReference type="HOGENOM" id="CLU_665240_0_0_0"/>
<feature type="transmembrane region" description="Helical" evidence="1">
    <location>
        <begin position="12"/>
        <end position="32"/>
    </location>
</feature>
<dbReference type="STRING" id="454171.CP488_02743"/>
<dbReference type="KEGG" id="ccz:CCALI_01354"/>
<keyword evidence="1" id="KW-0472">Membrane</keyword>
<evidence type="ECO:0000256" key="1">
    <source>
        <dbReference type="SAM" id="Phobius"/>
    </source>
</evidence>